<dbReference type="GO" id="GO:0061630">
    <property type="term" value="F:ubiquitin protein ligase activity"/>
    <property type="evidence" value="ECO:0007669"/>
    <property type="project" value="UniProtKB-EC"/>
</dbReference>
<keyword evidence="7" id="KW-0862">Zinc</keyword>
<dbReference type="PANTHER" id="PTHR15710">
    <property type="entry name" value="E3 UBIQUITIN-PROTEIN LIGASE PRAJA"/>
    <property type="match status" value="1"/>
</dbReference>
<evidence type="ECO:0000256" key="1">
    <source>
        <dbReference type="ARBA" id="ARBA00000900"/>
    </source>
</evidence>
<dbReference type="GO" id="GO:0016567">
    <property type="term" value="P:protein ubiquitination"/>
    <property type="evidence" value="ECO:0007669"/>
    <property type="project" value="TreeGrafter"/>
</dbReference>
<dbReference type="InterPro" id="IPR013083">
    <property type="entry name" value="Znf_RING/FYVE/PHD"/>
</dbReference>
<comment type="catalytic activity">
    <reaction evidence="1">
        <text>S-ubiquitinyl-[E2 ubiquitin-conjugating enzyme]-L-cysteine + [acceptor protein]-L-lysine = [E2 ubiquitin-conjugating enzyme]-L-cysteine + N(6)-ubiquitinyl-[acceptor protein]-L-lysine.</text>
        <dbReference type="EC" id="2.3.2.27"/>
    </reaction>
</comment>
<dbReference type="Pfam" id="PF13639">
    <property type="entry name" value="zf-RING_2"/>
    <property type="match status" value="1"/>
</dbReference>
<evidence type="ECO:0000256" key="7">
    <source>
        <dbReference type="ARBA" id="ARBA00022833"/>
    </source>
</evidence>
<keyword evidence="3" id="KW-0808">Transferase</keyword>
<evidence type="ECO:0000256" key="5">
    <source>
        <dbReference type="ARBA" id="ARBA00022771"/>
    </source>
</evidence>
<accession>A0A103Y170</accession>
<dbReference type="Gene3D" id="3.30.40.10">
    <property type="entry name" value="Zinc/RING finger domain, C3HC4 (zinc finger)"/>
    <property type="match status" value="1"/>
</dbReference>
<evidence type="ECO:0000256" key="4">
    <source>
        <dbReference type="ARBA" id="ARBA00022723"/>
    </source>
</evidence>
<dbReference type="PANTHER" id="PTHR15710:SF198">
    <property type="entry name" value="RING-TYPE E3 UBIQUITIN TRANSFERASE"/>
    <property type="match status" value="1"/>
</dbReference>
<organism evidence="10 11">
    <name type="scientific">Cynara cardunculus var. scolymus</name>
    <name type="common">Globe artichoke</name>
    <name type="synonym">Cynara scolymus</name>
    <dbReference type="NCBI Taxonomy" id="59895"/>
    <lineage>
        <taxon>Eukaryota</taxon>
        <taxon>Viridiplantae</taxon>
        <taxon>Streptophyta</taxon>
        <taxon>Embryophyta</taxon>
        <taxon>Tracheophyta</taxon>
        <taxon>Spermatophyta</taxon>
        <taxon>Magnoliopsida</taxon>
        <taxon>eudicotyledons</taxon>
        <taxon>Gunneridae</taxon>
        <taxon>Pentapetalae</taxon>
        <taxon>asterids</taxon>
        <taxon>campanulids</taxon>
        <taxon>Asterales</taxon>
        <taxon>Asteraceae</taxon>
        <taxon>Carduoideae</taxon>
        <taxon>Cardueae</taxon>
        <taxon>Carduinae</taxon>
        <taxon>Cynara</taxon>
    </lineage>
</organism>
<dbReference type="GO" id="GO:0008270">
    <property type="term" value="F:zinc ion binding"/>
    <property type="evidence" value="ECO:0007669"/>
    <property type="project" value="UniProtKB-KW"/>
</dbReference>
<dbReference type="SUPFAM" id="SSF57850">
    <property type="entry name" value="RING/U-box"/>
    <property type="match status" value="1"/>
</dbReference>
<proteinExistence type="predicted"/>
<keyword evidence="4" id="KW-0479">Metal-binding</keyword>
<dbReference type="OMA" id="DPIVICA"/>
<keyword evidence="11" id="KW-1185">Reference proteome</keyword>
<feature type="domain" description="RING-type" evidence="9">
    <location>
        <begin position="189"/>
        <end position="230"/>
    </location>
</feature>
<dbReference type="FunFam" id="3.30.40.10:FF:000022">
    <property type="entry name" value="E3 ubiquitin-protein ligase RING1-like"/>
    <property type="match status" value="1"/>
</dbReference>
<dbReference type="EMBL" id="LEKV01003366">
    <property type="protein sequence ID" value="KVI00623.1"/>
    <property type="molecule type" value="Genomic_DNA"/>
</dbReference>
<dbReference type="Proteomes" id="UP000243975">
    <property type="component" value="Unassembled WGS sequence"/>
</dbReference>
<evidence type="ECO:0000256" key="2">
    <source>
        <dbReference type="ARBA" id="ARBA00012483"/>
    </source>
</evidence>
<evidence type="ECO:0000256" key="3">
    <source>
        <dbReference type="ARBA" id="ARBA00022679"/>
    </source>
</evidence>
<protein>
    <recommendedName>
        <fullName evidence="2">RING-type E3 ubiquitin transferase</fullName>
        <ecNumber evidence="2">2.3.2.27</ecNumber>
    </recommendedName>
</protein>
<dbReference type="InterPro" id="IPR039525">
    <property type="entry name" value="RNF126-like_zinc-ribbon"/>
</dbReference>
<evidence type="ECO:0000256" key="8">
    <source>
        <dbReference type="PROSITE-ProRule" id="PRU00175"/>
    </source>
</evidence>
<dbReference type="AlphaFoldDB" id="A0A103Y170"/>
<dbReference type="CDD" id="cd16667">
    <property type="entry name" value="RING-H2_RNF126-like"/>
    <property type="match status" value="1"/>
</dbReference>
<dbReference type="InterPro" id="IPR001841">
    <property type="entry name" value="Znf_RING"/>
</dbReference>
<dbReference type="GO" id="GO:0005737">
    <property type="term" value="C:cytoplasm"/>
    <property type="evidence" value="ECO:0007669"/>
    <property type="project" value="TreeGrafter"/>
</dbReference>
<dbReference type="PROSITE" id="PS50089">
    <property type="entry name" value="ZF_RING_2"/>
    <property type="match status" value="1"/>
</dbReference>
<evidence type="ECO:0000313" key="10">
    <source>
        <dbReference type="EMBL" id="KVI00623.1"/>
    </source>
</evidence>
<keyword evidence="6" id="KW-0833">Ubl conjugation pathway</keyword>
<comment type="caution">
    <text evidence="10">The sequence shown here is derived from an EMBL/GenBank/DDBJ whole genome shotgun (WGS) entry which is preliminary data.</text>
</comment>
<dbReference type="EC" id="2.3.2.27" evidence="2"/>
<sequence>MSSTTTTTTTDAAAAAAATVTAASNTSMDRHTYWCHECDMSISLIPSSTTASLLCPHCNSDFLEELDSPITFNNTSNVNNNPNPDDHDDSNHVSSQLLFPSFLDPSLPAADYPTTFQFPPVAPSDDNFLLDSPYFHRVIHHLFNSEDSSPSTTATTSRHHSPASKSAIEAIPSVKITSAFLEIDPIVICAVCKDQFVIDDETKELPCKHMYHPDCILPWLSQHNSCPVCRFQLPTEAVDGDLKVRRRSRSRVLRLGDLIDDEDDEELLGFGLRHLARRHRLVFPMRHHHYRHPQVEEEEPEVLFSSTQIGEEVAVDVLPDSGRTNSVETVSSWPSWPVDVGAVDGGEIAVSPAGVNDDADVLKLRHLCSYAYLFLKLAMVLGTQLSILEASDTCRTSSLNDV</sequence>
<evidence type="ECO:0000313" key="11">
    <source>
        <dbReference type="Proteomes" id="UP000243975"/>
    </source>
</evidence>
<reference evidence="10 11" key="1">
    <citation type="journal article" date="2016" name="Sci. Rep.">
        <title>The genome sequence of the outbreeding globe artichoke constructed de novo incorporating a phase-aware low-pass sequencing strategy of F1 progeny.</title>
        <authorList>
            <person name="Scaglione D."/>
            <person name="Reyes-Chin-Wo S."/>
            <person name="Acquadro A."/>
            <person name="Froenicke L."/>
            <person name="Portis E."/>
            <person name="Beitel C."/>
            <person name="Tirone M."/>
            <person name="Mauro R."/>
            <person name="Lo Monaco A."/>
            <person name="Mauromicale G."/>
            <person name="Faccioli P."/>
            <person name="Cattivelli L."/>
            <person name="Rieseberg L."/>
            <person name="Michelmore R."/>
            <person name="Lanteri S."/>
        </authorList>
    </citation>
    <scope>NUCLEOTIDE SEQUENCE [LARGE SCALE GENOMIC DNA]</scope>
    <source>
        <strain evidence="10">2C</strain>
    </source>
</reference>
<dbReference type="SMART" id="SM00184">
    <property type="entry name" value="RING"/>
    <property type="match status" value="1"/>
</dbReference>
<evidence type="ECO:0000259" key="9">
    <source>
        <dbReference type="PROSITE" id="PS50089"/>
    </source>
</evidence>
<evidence type="ECO:0000256" key="6">
    <source>
        <dbReference type="ARBA" id="ARBA00022786"/>
    </source>
</evidence>
<dbReference type="Gramene" id="KVI00623">
    <property type="protein sequence ID" value="KVI00623"/>
    <property type="gene ID" value="Ccrd_021127"/>
</dbReference>
<name>A0A103Y170_CYNCS</name>
<gene>
    <name evidence="10" type="ORF">Ccrd_021127</name>
</gene>
<keyword evidence="5 8" id="KW-0863">Zinc-finger</keyword>
<dbReference type="Pfam" id="PF14369">
    <property type="entry name" value="Zn_ribbon_19"/>
    <property type="match status" value="1"/>
</dbReference>
<dbReference type="STRING" id="59895.A0A103Y170"/>